<evidence type="ECO:0000313" key="2">
    <source>
        <dbReference type="EMBL" id="RQM18624.1"/>
    </source>
</evidence>
<comment type="caution">
    <text evidence="1">The sequence shown here is derived from an EMBL/GenBank/DDBJ whole genome shotgun (WGS) entry which is preliminary data.</text>
</comment>
<name>A0A3M6VS70_9STRA</name>
<dbReference type="EMBL" id="QKXF01000032">
    <property type="protein sequence ID" value="RQM18624.1"/>
    <property type="molecule type" value="Genomic_DNA"/>
</dbReference>
<keyword evidence="3" id="KW-1185">Reference proteome</keyword>
<proteinExistence type="predicted"/>
<dbReference type="VEuPathDB" id="FungiDB:DD237_001574"/>
<accession>A0A3M6VS70</accession>
<evidence type="ECO:0000313" key="4">
    <source>
        <dbReference type="Proteomes" id="UP000286097"/>
    </source>
</evidence>
<evidence type="ECO:0000313" key="3">
    <source>
        <dbReference type="Proteomes" id="UP000282087"/>
    </source>
</evidence>
<evidence type="ECO:0000313" key="1">
    <source>
        <dbReference type="EMBL" id="RMX69267.1"/>
    </source>
</evidence>
<dbReference type="AlphaFoldDB" id="A0A3M6VS70"/>
<reference evidence="3 4" key="1">
    <citation type="submission" date="2018-06" db="EMBL/GenBank/DDBJ databases">
        <title>Comparative genomics of downy mildews reveals potential adaptations to biotrophy.</title>
        <authorList>
            <person name="Fletcher K."/>
            <person name="Klosterman S.J."/>
            <person name="Derevnina L."/>
            <person name="Martin F."/>
            <person name="Koike S."/>
            <person name="Reyes Chin-Wo S."/>
            <person name="Mou B."/>
            <person name="Michelmore R."/>
        </authorList>
    </citation>
    <scope>NUCLEOTIDE SEQUENCE [LARGE SCALE GENOMIC DNA]</scope>
    <source>
        <strain evidence="2 4">R13</strain>
        <strain evidence="1 3">R14</strain>
    </source>
</reference>
<protein>
    <submittedName>
        <fullName evidence="1">Uncharacterized protein</fullName>
    </submittedName>
</protein>
<organism evidence="1 3">
    <name type="scientific">Peronospora effusa</name>
    <dbReference type="NCBI Taxonomy" id="542832"/>
    <lineage>
        <taxon>Eukaryota</taxon>
        <taxon>Sar</taxon>
        <taxon>Stramenopiles</taxon>
        <taxon>Oomycota</taxon>
        <taxon>Peronosporomycetes</taxon>
        <taxon>Peronosporales</taxon>
        <taxon>Peronosporaceae</taxon>
        <taxon>Peronospora</taxon>
    </lineage>
</organism>
<dbReference type="Proteomes" id="UP000286097">
    <property type="component" value="Unassembled WGS sequence"/>
</dbReference>
<dbReference type="Proteomes" id="UP000282087">
    <property type="component" value="Unassembled WGS sequence"/>
</dbReference>
<sequence length="61" mass="6972">MQLDKENVPISSTYHACQYDHYIPQVQELKLRLPVKHPDFGPNQVRSEFFSAAISSIGLVK</sequence>
<dbReference type="EMBL" id="QLLG01000030">
    <property type="protein sequence ID" value="RMX69267.1"/>
    <property type="molecule type" value="Genomic_DNA"/>
</dbReference>
<gene>
    <name evidence="2" type="ORF">DD237_001574</name>
    <name evidence="1" type="ORF">DD238_003337</name>
</gene>